<evidence type="ECO:0000256" key="8">
    <source>
        <dbReference type="ARBA" id="ARBA00023012"/>
    </source>
</evidence>
<keyword evidence="10" id="KW-0812">Transmembrane</keyword>
<dbReference type="Pfam" id="PF02518">
    <property type="entry name" value="HATPase_c"/>
    <property type="match status" value="1"/>
</dbReference>
<dbReference type="EC" id="2.7.13.3" evidence="2"/>
<dbReference type="Pfam" id="PF13424">
    <property type="entry name" value="TPR_12"/>
    <property type="match status" value="1"/>
</dbReference>
<keyword evidence="9" id="KW-0175">Coiled coil</keyword>
<evidence type="ECO:0000313" key="13">
    <source>
        <dbReference type="Proteomes" id="UP000588604"/>
    </source>
</evidence>
<dbReference type="SUPFAM" id="SSF48452">
    <property type="entry name" value="TPR-like"/>
    <property type="match status" value="2"/>
</dbReference>
<dbReference type="PROSITE" id="PS50109">
    <property type="entry name" value="HIS_KIN"/>
    <property type="match status" value="1"/>
</dbReference>
<evidence type="ECO:0000256" key="7">
    <source>
        <dbReference type="ARBA" id="ARBA00022840"/>
    </source>
</evidence>
<evidence type="ECO:0000256" key="9">
    <source>
        <dbReference type="SAM" id="Coils"/>
    </source>
</evidence>
<dbReference type="GO" id="GO:0046983">
    <property type="term" value="F:protein dimerization activity"/>
    <property type="evidence" value="ECO:0007669"/>
    <property type="project" value="InterPro"/>
</dbReference>
<name>A0A841MLZ2_9BACT</name>
<dbReference type="PANTHER" id="PTHR24421:SF10">
    <property type="entry name" value="NITRATE_NITRITE SENSOR PROTEIN NARQ"/>
    <property type="match status" value="1"/>
</dbReference>
<protein>
    <recommendedName>
        <fullName evidence="2">histidine kinase</fullName>
        <ecNumber evidence="2">2.7.13.3</ecNumber>
    </recommendedName>
</protein>
<keyword evidence="4" id="KW-0808">Transferase</keyword>
<dbReference type="Gene3D" id="3.30.565.10">
    <property type="entry name" value="Histidine kinase-like ATPase, C-terminal domain"/>
    <property type="match status" value="1"/>
</dbReference>
<comment type="catalytic activity">
    <reaction evidence="1">
        <text>ATP + protein L-histidine = ADP + protein N-phospho-L-histidine.</text>
        <dbReference type="EC" id="2.7.13.3"/>
    </reaction>
</comment>
<keyword evidence="6 12" id="KW-0418">Kinase</keyword>
<keyword evidence="3" id="KW-0597">Phosphoprotein</keyword>
<evidence type="ECO:0000313" key="12">
    <source>
        <dbReference type="EMBL" id="MBB6326517.1"/>
    </source>
</evidence>
<dbReference type="Proteomes" id="UP000588604">
    <property type="component" value="Unassembled WGS sequence"/>
</dbReference>
<evidence type="ECO:0000256" key="3">
    <source>
        <dbReference type="ARBA" id="ARBA00022553"/>
    </source>
</evidence>
<evidence type="ECO:0000256" key="6">
    <source>
        <dbReference type="ARBA" id="ARBA00022777"/>
    </source>
</evidence>
<accession>A0A841MLZ2</accession>
<evidence type="ECO:0000256" key="2">
    <source>
        <dbReference type="ARBA" id="ARBA00012438"/>
    </source>
</evidence>
<gene>
    <name evidence="12" type="ORF">FHS59_002145</name>
</gene>
<dbReference type="PANTHER" id="PTHR24421">
    <property type="entry name" value="NITRATE/NITRITE SENSOR PROTEIN NARX-RELATED"/>
    <property type="match status" value="1"/>
</dbReference>
<dbReference type="InterPro" id="IPR011712">
    <property type="entry name" value="Sig_transdc_His_kin_sub3_dim/P"/>
</dbReference>
<evidence type="ECO:0000256" key="4">
    <source>
        <dbReference type="ARBA" id="ARBA00022679"/>
    </source>
</evidence>
<dbReference type="InterPro" id="IPR019734">
    <property type="entry name" value="TPR_rpt"/>
</dbReference>
<dbReference type="InterPro" id="IPR050482">
    <property type="entry name" value="Sensor_HK_TwoCompSys"/>
</dbReference>
<feature type="domain" description="Histidine kinase" evidence="11">
    <location>
        <begin position="433"/>
        <end position="620"/>
    </location>
</feature>
<keyword evidence="7" id="KW-0067">ATP-binding</keyword>
<evidence type="ECO:0000256" key="1">
    <source>
        <dbReference type="ARBA" id="ARBA00000085"/>
    </source>
</evidence>
<keyword evidence="10" id="KW-1133">Transmembrane helix</keyword>
<keyword evidence="8" id="KW-0902">Two-component regulatory system</keyword>
<evidence type="ECO:0000256" key="5">
    <source>
        <dbReference type="ARBA" id="ARBA00022741"/>
    </source>
</evidence>
<dbReference type="EMBL" id="JACIJO010000002">
    <property type="protein sequence ID" value="MBB6326517.1"/>
    <property type="molecule type" value="Genomic_DNA"/>
</dbReference>
<feature type="coiled-coil region" evidence="9">
    <location>
        <begin position="339"/>
        <end position="366"/>
    </location>
</feature>
<keyword evidence="10" id="KW-0472">Membrane</keyword>
<dbReference type="RefSeq" id="WP_184495115.1">
    <property type="nucleotide sequence ID" value="NZ_JACIJO010000002.1"/>
</dbReference>
<evidence type="ECO:0000259" key="11">
    <source>
        <dbReference type="PROSITE" id="PS50109"/>
    </source>
</evidence>
<dbReference type="GO" id="GO:0005524">
    <property type="term" value="F:ATP binding"/>
    <property type="evidence" value="ECO:0007669"/>
    <property type="project" value="UniProtKB-KW"/>
</dbReference>
<dbReference type="Gene3D" id="1.25.40.10">
    <property type="entry name" value="Tetratricopeptide repeat domain"/>
    <property type="match status" value="2"/>
</dbReference>
<dbReference type="GO" id="GO:0016020">
    <property type="term" value="C:membrane"/>
    <property type="evidence" value="ECO:0007669"/>
    <property type="project" value="InterPro"/>
</dbReference>
<reference evidence="12 13" key="1">
    <citation type="submission" date="2020-08" db="EMBL/GenBank/DDBJ databases">
        <title>Genomic Encyclopedia of Type Strains, Phase IV (KMG-IV): sequencing the most valuable type-strain genomes for metagenomic binning, comparative biology and taxonomic classification.</title>
        <authorList>
            <person name="Goeker M."/>
        </authorList>
    </citation>
    <scope>NUCLEOTIDE SEQUENCE [LARGE SCALE GENOMIC DNA]</scope>
    <source>
        <strain evidence="12 13">DSM 102044</strain>
    </source>
</reference>
<dbReference type="InterPro" id="IPR011990">
    <property type="entry name" value="TPR-like_helical_dom_sf"/>
</dbReference>
<dbReference type="GO" id="GO:0000155">
    <property type="term" value="F:phosphorelay sensor kinase activity"/>
    <property type="evidence" value="ECO:0007669"/>
    <property type="project" value="InterPro"/>
</dbReference>
<dbReference type="CDD" id="cd16917">
    <property type="entry name" value="HATPase_UhpB-NarQ-NarX-like"/>
    <property type="match status" value="1"/>
</dbReference>
<dbReference type="AlphaFoldDB" id="A0A841MLZ2"/>
<dbReference type="Pfam" id="PF07730">
    <property type="entry name" value="HisKA_3"/>
    <property type="match status" value="1"/>
</dbReference>
<proteinExistence type="predicted"/>
<keyword evidence="13" id="KW-1185">Reference proteome</keyword>
<dbReference type="Gene3D" id="1.20.5.1930">
    <property type="match status" value="1"/>
</dbReference>
<dbReference type="SMART" id="SM00028">
    <property type="entry name" value="TPR"/>
    <property type="match status" value="4"/>
</dbReference>
<dbReference type="InterPro" id="IPR036890">
    <property type="entry name" value="HATPase_C_sf"/>
</dbReference>
<feature type="transmembrane region" description="Helical" evidence="10">
    <location>
        <begin position="376"/>
        <end position="395"/>
    </location>
</feature>
<evidence type="ECO:0000256" key="10">
    <source>
        <dbReference type="SAM" id="Phobius"/>
    </source>
</evidence>
<dbReference type="InterPro" id="IPR003594">
    <property type="entry name" value="HATPase_dom"/>
</dbReference>
<organism evidence="12 13">
    <name type="scientific">Algoriphagus iocasae</name>
    <dbReference type="NCBI Taxonomy" id="1836499"/>
    <lineage>
        <taxon>Bacteria</taxon>
        <taxon>Pseudomonadati</taxon>
        <taxon>Bacteroidota</taxon>
        <taxon>Cytophagia</taxon>
        <taxon>Cytophagales</taxon>
        <taxon>Cyclobacteriaceae</taxon>
        <taxon>Algoriphagus</taxon>
    </lineage>
</organism>
<keyword evidence="5" id="KW-0547">Nucleotide-binding</keyword>
<sequence length="620" mass="71595">MKYRFYTLIVFFLASFQLFSQDLRTRLGRTIYNPDSATIILELEEENLQNAADSGIYFYFLAEQYNVARENDLAAEYFLKSAELIDSKSKNQDLISLSYIRLNRLESIDGRFERALMYSQKGLQNSTAALDTNYMGYALLDISVVYHDMEEYERGVEYGKQAYQLLTSYSKARAPFIAFALNAIGINFDDWDKPDSALFYHYKVLENIENLDSTRISFTFNNIANTLLKQKKYSEAEPWLHTAVKVNQKSMDDYSLAANYTNLATIAYKRRDFGKAQVMMDSAYKYVEQSESTEKKRDYLYEQYGFNKAKGNLNEAMDYLEQYVAVKDSIFKEERVKTLGELEAKYQVETKERELAESRAALAENELVVEAQNNQLLLLLILVLISFGVGFFIYYRQKNKNRHLEQEAKLQAIYAEQETQKRLHEQRDRISSDLHDNIGAQLTFIISSLNNLKFGNLDLEKLSDKIDQISGFTVETINELRDTIWAMNKDHISVEDLESRLAHLISKAKISYPQIDFELKIENEVDRNLLLNSIEGMNYYRVIQEAVNNALKHSDAKKISITFSQDQDKIRLCVEDDGVGISQENKFGNGLGNMKTRAERIGRELSIASDEGKGTQICIY</sequence>
<dbReference type="InterPro" id="IPR005467">
    <property type="entry name" value="His_kinase_dom"/>
</dbReference>
<dbReference type="SUPFAM" id="SSF55874">
    <property type="entry name" value="ATPase domain of HSP90 chaperone/DNA topoisomerase II/histidine kinase"/>
    <property type="match status" value="1"/>
</dbReference>
<comment type="caution">
    <text evidence="12">The sequence shown here is derived from an EMBL/GenBank/DDBJ whole genome shotgun (WGS) entry which is preliminary data.</text>
</comment>